<evidence type="ECO:0000256" key="1">
    <source>
        <dbReference type="SAM" id="MobiDB-lite"/>
    </source>
</evidence>
<gene>
    <name evidence="2" type="ORF">S03H2_68754</name>
</gene>
<reference evidence="2" key="1">
    <citation type="journal article" date="2014" name="Front. Microbiol.">
        <title>High frequency of phylogenetically diverse reductive dehalogenase-homologous genes in deep subseafloor sedimentary metagenomes.</title>
        <authorList>
            <person name="Kawai M."/>
            <person name="Futagami T."/>
            <person name="Toyoda A."/>
            <person name="Takaki Y."/>
            <person name="Nishi S."/>
            <person name="Hori S."/>
            <person name="Arai W."/>
            <person name="Tsubouchi T."/>
            <person name="Morono Y."/>
            <person name="Uchiyama I."/>
            <person name="Ito T."/>
            <person name="Fujiyama A."/>
            <person name="Inagaki F."/>
            <person name="Takami H."/>
        </authorList>
    </citation>
    <scope>NUCLEOTIDE SEQUENCE</scope>
    <source>
        <strain evidence="2">Expedition CK06-06</strain>
    </source>
</reference>
<name>X1IUY8_9ZZZZ</name>
<dbReference type="EMBL" id="BARU01045265">
    <property type="protein sequence ID" value="GAH86256.1"/>
    <property type="molecule type" value="Genomic_DNA"/>
</dbReference>
<proteinExistence type="predicted"/>
<accession>X1IUY8</accession>
<feature type="non-terminal residue" evidence="2">
    <location>
        <position position="1"/>
    </location>
</feature>
<sequence length="32" mass="3649">VFPPPLDYRAAGQPRQPKGWLAEKKIQQTATR</sequence>
<dbReference type="AlphaFoldDB" id="X1IUY8"/>
<organism evidence="2">
    <name type="scientific">marine sediment metagenome</name>
    <dbReference type="NCBI Taxonomy" id="412755"/>
    <lineage>
        <taxon>unclassified sequences</taxon>
        <taxon>metagenomes</taxon>
        <taxon>ecological metagenomes</taxon>
    </lineage>
</organism>
<comment type="caution">
    <text evidence="2">The sequence shown here is derived from an EMBL/GenBank/DDBJ whole genome shotgun (WGS) entry which is preliminary data.</text>
</comment>
<feature type="region of interest" description="Disordered" evidence="1">
    <location>
        <begin position="1"/>
        <end position="32"/>
    </location>
</feature>
<evidence type="ECO:0000313" key="2">
    <source>
        <dbReference type="EMBL" id="GAH86256.1"/>
    </source>
</evidence>
<protein>
    <submittedName>
        <fullName evidence="2">Uncharacterized protein</fullName>
    </submittedName>
</protein>